<name>B5EIF0_CITBB</name>
<dbReference type="AlphaFoldDB" id="B5EIF0"/>
<dbReference type="OrthoDB" id="5397822at2"/>
<protein>
    <submittedName>
        <fullName evidence="1">Uncharacterized protein</fullName>
    </submittedName>
</protein>
<dbReference type="STRING" id="404380.Gbem_2848"/>
<organism evidence="1 2">
    <name type="scientific">Citrifermentans bemidjiense (strain ATCC BAA-1014 / DSM 16622 / JCM 12645 / Bem)</name>
    <name type="common">Geobacter bemidjiensis</name>
    <dbReference type="NCBI Taxonomy" id="404380"/>
    <lineage>
        <taxon>Bacteria</taxon>
        <taxon>Pseudomonadati</taxon>
        <taxon>Thermodesulfobacteriota</taxon>
        <taxon>Desulfuromonadia</taxon>
        <taxon>Geobacterales</taxon>
        <taxon>Geobacteraceae</taxon>
        <taxon>Citrifermentans</taxon>
    </lineage>
</organism>
<dbReference type="KEGG" id="gbm:Gbem_2848"/>
<dbReference type="RefSeq" id="WP_012531278.1">
    <property type="nucleotide sequence ID" value="NC_011146.1"/>
</dbReference>
<sequence>MEKAPFILVLFVSIIGLLAANPGFRDIAEHDKCEISSYDYAKLHAAMEHDAEIAALARRELTQDHVTIAQYNRVMRKIDSIKLKQAHQVAAVQQASLR</sequence>
<reference evidence="1 2" key="2">
    <citation type="journal article" date="2010" name="BMC Genomics">
        <title>The genome of Geobacter bemidjiensis, exemplar for the subsurface clade of Geobacter species that predominate in Fe(III)-reducing subsurface environments.</title>
        <authorList>
            <person name="Aklujkar M."/>
            <person name="Young N.D."/>
            <person name="Holmes D."/>
            <person name="Chavan M."/>
            <person name="Risso C."/>
            <person name="Kiss H.E."/>
            <person name="Han C.S."/>
            <person name="Land M.L."/>
            <person name="Lovley D.R."/>
        </authorList>
    </citation>
    <scope>NUCLEOTIDE SEQUENCE [LARGE SCALE GENOMIC DNA]</scope>
    <source>
        <strain evidence="2">ATCC BAA-1014 / DSM 16622 / JCM 12645 / Bem</strain>
    </source>
</reference>
<dbReference type="EMBL" id="CP001124">
    <property type="protein sequence ID" value="ACH39852.1"/>
    <property type="molecule type" value="Genomic_DNA"/>
</dbReference>
<keyword evidence="2" id="KW-1185">Reference proteome</keyword>
<proteinExistence type="predicted"/>
<gene>
    <name evidence="1" type="ordered locus">Gbem_2848</name>
</gene>
<accession>B5EIF0</accession>
<dbReference type="Proteomes" id="UP000008825">
    <property type="component" value="Chromosome"/>
</dbReference>
<reference evidence="1 2" key="1">
    <citation type="submission" date="2008-07" db="EMBL/GenBank/DDBJ databases">
        <title>Complete sequence of Geobacter bemidjiensis BEM.</title>
        <authorList>
            <consortium name="US DOE Joint Genome Institute"/>
            <person name="Lucas S."/>
            <person name="Copeland A."/>
            <person name="Lapidus A."/>
            <person name="Glavina del Rio T."/>
            <person name="Dalin E."/>
            <person name="Tice H."/>
            <person name="Bruce D."/>
            <person name="Goodwin L."/>
            <person name="Pitluck S."/>
            <person name="Kiss H."/>
            <person name="Brettin T."/>
            <person name="Detter J.C."/>
            <person name="Han C."/>
            <person name="Kuske C.R."/>
            <person name="Schmutz J."/>
            <person name="Larimer F."/>
            <person name="Land M."/>
            <person name="Hauser L."/>
            <person name="Kyrpides N."/>
            <person name="Lykidis A."/>
            <person name="Lovley D."/>
            <person name="Richardson P."/>
        </authorList>
    </citation>
    <scope>NUCLEOTIDE SEQUENCE [LARGE SCALE GENOMIC DNA]</scope>
    <source>
        <strain evidence="2">ATCC BAA-1014 / DSM 16622 / JCM 12645 / Bem</strain>
    </source>
</reference>
<evidence type="ECO:0000313" key="1">
    <source>
        <dbReference type="EMBL" id="ACH39852.1"/>
    </source>
</evidence>
<evidence type="ECO:0000313" key="2">
    <source>
        <dbReference type="Proteomes" id="UP000008825"/>
    </source>
</evidence>
<dbReference type="HOGENOM" id="CLU_2329749_0_0_7"/>